<evidence type="ECO:0000313" key="8">
    <source>
        <dbReference type="EMBL" id="KAE9195065.1"/>
    </source>
</evidence>
<dbReference type="SUPFAM" id="SSF50978">
    <property type="entry name" value="WD40 repeat-like"/>
    <property type="match status" value="1"/>
</dbReference>
<feature type="compositionally biased region" description="Polar residues" evidence="4">
    <location>
        <begin position="1180"/>
        <end position="1190"/>
    </location>
</feature>
<dbReference type="EMBL" id="QXGB01001202">
    <property type="protein sequence ID" value="KAE9195065.1"/>
    <property type="molecule type" value="Genomic_DNA"/>
</dbReference>
<evidence type="ECO:0000313" key="11">
    <source>
        <dbReference type="Proteomes" id="UP000437068"/>
    </source>
</evidence>
<dbReference type="PROSITE" id="PS00018">
    <property type="entry name" value="EF_HAND_1"/>
    <property type="match status" value="2"/>
</dbReference>
<evidence type="ECO:0000256" key="4">
    <source>
        <dbReference type="SAM" id="MobiDB-lite"/>
    </source>
</evidence>
<dbReference type="InterPro" id="IPR018247">
    <property type="entry name" value="EF_Hand_1_Ca_BS"/>
</dbReference>
<keyword evidence="10" id="KW-1185">Reference proteome</keyword>
<reference evidence="10 11" key="1">
    <citation type="submission" date="2018-08" db="EMBL/GenBank/DDBJ databases">
        <title>Genomic investigation of the strawberry pathogen Phytophthora fragariae indicates pathogenicity is determined by transcriptional variation in three key races.</title>
        <authorList>
            <person name="Adams T.M."/>
            <person name="Armitage A.D."/>
            <person name="Sobczyk M.K."/>
            <person name="Bates H.J."/>
            <person name="Dunwell J.M."/>
            <person name="Nellist C.F."/>
            <person name="Harrison R.J."/>
        </authorList>
    </citation>
    <scope>NUCLEOTIDE SEQUENCE [LARGE SCALE GENOMIC DNA]</scope>
    <source>
        <strain evidence="9 11">A4</strain>
        <strain evidence="8 10">NOV-27</strain>
        <strain evidence="7 12">SCRP245</strain>
    </source>
</reference>
<dbReference type="InterPro" id="IPR015943">
    <property type="entry name" value="WD40/YVTN_repeat-like_dom_sf"/>
</dbReference>
<dbReference type="InterPro" id="IPR036322">
    <property type="entry name" value="WD40_repeat_dom_sf"/>
</dbReference>
<dbReference type="Proteomes" id="UP000460718">
    <property type="component" value="Unassembled WGS sequence"/>
</dbReference>
<dbReference type="PROSITE" id="PS50082">
    <property type="entry name" value="WD_REPEATS_2"/>
    <property type="match status" value="3"/>
</dbReference>
<feature type="compositionally biased region" description="Acidic residues" evidence="4">
    <location>
        <begin position="1441"/>
        <end position="1451"/>
    </location>
</feature>
<dbReference type="SMART" id="SM00054">
    <property type="entry name" value="EFh"/>
    <property type="match status" value="5"/>
</dbReference>
<dbReference type="Gene3D" id="2.130.10.10">
    <property type="entry name" value="YVTN repeat-like/Quinoprotein amine dehydrogenase"/>
    <property type="match status" value="1"/>
</dbReference>
<evidence type="ECO:0000313" key="10">
    <source>
        <dbReference type="Proteomes" id="UP000433483"/>
    </source>
</evidence>
<keyword evidence="5" id="KW-0472">Membrane</keyword>
<feature type="repeat" description="WD" evidence="3">
    <location>
        <begin position="1738"/>
        <end position="1770"/>
    </location>
</feature>
<dbReference type="Pfam" id="PF13499">
    <property type="entry name" value="EF-hand_7"/>
    <property type="match status" value="2"/>
</dbReference>
<dbReference type="SUPFAM" id="SSF47473">
    <property type="entry name" value="EF-hand"/>
    <property type="match status" value="2"/>
</dbReference>
<feature type="compositionally biased region" description="Basic and acidic residues" evidence="4">
    <location>
        <begin position="1627"/>
        <end position="1644"/>
    </location>
</feature>
<feature type="region of interest" description="Disordered" evidence="4">
    <location>
        <begin position="1414"/>
        <end position="1463"/>
    </location>
</feature>
<dbReference type="SMART" id="SM00320">
    <property type="entry name" value="WD40"/>
    <property type="match status" value="5"/>
</dbReference>
<feature type="domain" description="EF-hand" evidence="6">
    <location>
        <begin position="2401"/>
        <end position="2436"/>
    </location>
</feature>
<dbReference type="GO" id="GO:0005509">
    <property type="term" value="F:calcium ion binding"/>
    <property type="evidence" value="ECO:0007669"/>
    <property type="project" value="InterPro"/>
</dbReference>
<feature type="region of interest" description="Disordered" evidence="4">
    <location>
        <begin position="690"/>
        <end position="726"/>
    </location>
</feature>
<proteinExistence type="predicted"/>
<feature type="transmembrane region" description="Helical" evidence="5">
    <location>
        <begin position="37"/>
        <end position="55"/>
    </location>
</feature>
<feature type="compositionally biased region" description="Polar residues" evidence="4">
    <location>
        <begin position="700"/>
        <end position="716"/>
    </location>
</feature>
<keyword evidence="1" id="KW-0677">Repeat</keyword>
<dbReference type="Gene3D" id="3.40.50.2000">
    <property type="entry name" value="Glycogen Phosphorylase B"/>
    <property type="match status" value="1"/>
</dbReference>
<evidence type="ECO:0000313" key="9">
    <source>
        <dbReference type="EMBL" id="KAE9295619.1"/>
    </source>
</evidence>
<feature type="compositionally biased region" description="Low complexity" evidence="4">
    <location>
        <begin position="1648"/>
        <end position="1661"/>
    </location>
</feature>
<organism evidence="8 10">
    <name type="scientific">Phytophthora fragariae</name>
    <dbReference type="NCBI Taxonomy" id="53985"/>
    <lineage>
        <taxon>Eukaryota</taxon>
        <taxon>Sar</taxon>
        <taxon>Stramenopiles</taxon>
        <taxon>Oomycota</taxon>
        <taxon>Peronosporomycetes</taxon>
        <taxon>Peronosporales</taxon>
        <taxon>Peronosporaceae</taxon>
        <taxon>Phytophthora</taxon>
    </lineage>
</organism>
<dbReference type="PANTHER" id="PTHR44324:SF4">
    <property type="entry name" value="WD40 REPEAT DOMAIN 95"/>
    <property type="match status" value="1"/>
</dbReference>
<accession>A0A6A3X208</accession>
<dbReference type="InterPro" id="IPR001680">
    <property type="entry name" value="WD40_rpt"/>
</dbReference>
<evidence type="ECO:0000256" key="5">
    <source>
        <dbReference type="SAM" id="Phobius"/>
    </source>
</evidence>
<feature type="compositionally biased region" description="Low complexity" evidence="4">
    <location>
        <begin position="717"/>
        <end position="726"/>
    </location>
</feature>
<dbReference type="Pfam" id="PF00400">
    <property type="entry name" value="WD40"/>
    <property type="match status" value="1"/>
</dbReference>
<dbReference type="SUPFAM" id="SSF101908">
    <property type="entry name" value="Putative isomerase YbhE"/>
    <property type="match status" value="1"/>
</dbReference>
<dbReference type="Pfam" id="PF13202">
    <property type="entry name" value="EF-hand_5"/>
    <property type="match status" value="1"/>
</dbReference>
<feature type="compositionally biased region" description="Polar residues" evidence="4">
    <location>
        <begin position="1706"/>
        <end position="1721"/>
    </location>
</feature>
<feature type="domain" description="EF-hand" evidence="6">
    <location>
        <begin position="643"/>
        <end position="678"/>
    </location>
</feature>
<keyword evidence="5" id="KW-1133">Transmembrane helix</keyword>
<dbReference type="PANTHER" id="PTHR44324">
    <property type="entry name" value="WD40 REPEAT DOMAIN 95"/>
    <property type="match status" value="1"/>
</dbReference>
<dbReference type="EMBL" id="QXFW01001187">
    <property type="protein sequence ID" value="KAE8994986.1"/>
    <property type="molecule type" value="Genomic_DNA"/>
</dbReference>
<keyword evidence="2" id="KW-0106">Calcium</keyword>
<feature type="region of interest" description="Disordered" evidence="4">
    <location>
        <begin position="2137"/>
        <end position="2170"/>
    </location>
</feature>
<feature type="domain" description="EF-hand" evidence="6">
    <location>
        <begin position="2486"/>
        <end position="2521"/>
    </location>
</feature>
<feature type="region of interest" description="Disordered" evidence="4">
    <location>
        <begin position="1587"/>
        <end position="1607"/>
    </location>
</feature>
<feature type="compositionally biased region" description="Basic and acidic residues" evidence="4">
    <location>
        <begin position="2145"/>
        <end position="2170"/>
    </location>
</feature>
<dbReference type="PROSITE" id="PS50222">
    <property type="entry name" value="EF_HAND_2"/>
    <property type="match status" value="4"/>
</dbReference>
<feature type="repeat" description="WD" evidence="3">
    <location>
        <begin position="955"/>
        <end position="996"/>
    </location>
</feature>
<dbReference type="EMBL" id="QXGE01001235">
    <property type="protein sequence ID" value="KAE9295619.1"/>
    <property type="molecule type" value="Genomic_DNA"/>
</dbReference>
<name>A0A6A3X208_9STRA</name>
<dbReference type="Gene3D" id="1.10.238.10">
    <property type="entry name" value="EF-hand"/>
    <property type="match status" value="2"/>
</dbReference>
<feature type="region of interest" description="Disordered" evidence="4">
    <location>
        <begin position="1627"/>
        <end position="1669"/>
    </location>
</feature>
<sequence>MRTSAVAPREAFDAVLKLSPSKNKRLSESKARPSPPLLLPLLLCAPLALTLWTLLAEFSMLTPDLTTVSQVQRILDAAEAASPVLDTMDESQLFNATFYPDAVFETDWSTHVNSSDIIHQSALHRGCVKHKKSVIPWTFGRIGQSESAELNELVNHSDPKLLEKLRKCPDVDILLPDHLRSYGYCEDAAAYTKFLESRMLPQWVLEVKFDDVERNRSVTYHDLCPNTPMIFFNHYWEGVPDAPDWPVTKPFYLMPNIEMYELESAHYWRADVILCKTALCARYLRKWFRQEGNPRATRVVYTRHTTTNLALTLKSELSTSEAAALAAKNFSDVSFLHTAGKSMQKGTRQVLDCWLSQPEFPPLDFYVDRELYDGAFNDYEERIRDSGNVRLHTGGLSAEAFGRVIAQGRYFLCPSMMEGYGHYINQARSANAFIITTDAAPMNELITPSSGALVRARTGAYGEQFMGGVSSKEHALRNVSGLVAGFEKDDVCNTVVGVLKSSTAENREQRATRALQQYYFDTVFFAHKMKELRAFARAMSHPSLRGKILDNWPTSRAFTQDIPLFIICRRLVDPDRRSVSIKRGADPFAMDIMMRLKGAGFSAIANAFREREKRLGGGLPLLDFVEIVLPGLPRPKTAAAKAASVSALVDLFEDIDINGDGVMEFEEFTSFCVDAGMVATRTQVASLKHRYERDTKRSLKTTAASTPVPNSTSHVPTRTSSSSATTPLSTSIEKLKWSAECRMFLVVENTARSVKVFMSDGKFVTEMRVATDKQTQTNGASVAGNGGVPVNDVLLVGDGVTFVAPTTAAPPSASSVSVLDAVFIHRFQWLAISTTDFAISFYDMSESRFTASTSLRTAKEFALLKNLGLTTTTAQLMLRFCESSALLLGSGNDFIVNVWKVIDAETKVLWRRLSGHADLVLDALEIPQHDLLVSCDLRHSVQLWDISDGRPRGSLVGHERGVRQLCYSTHHDLLLSAGFEFEALAWDLGSRQVALKLSGHRAPLVGVQLALFQTERAITADCLGVFKVWDITRGDSSSSVSCTSHAVQLESVDLGMPSARVATLSFVSMHPSSRDLWVVTSGSCTLQHFRSVRVQQFNEVPLRAFYHYSANKFVVVAVSVCSLWDGETGACSEEFTHVGSISAAGAKPTGATEKKDAIGISSSSSSTTLTAPSDPIAATSRASSNSTHNEPTTELLTCAHDLKCRKLVVVTELGAVGVFNCQNFVQMRQSQESFLSKARIQRRTSAVNKVPVMNSASTCAVVGLHYCSENKLIVLVDAGTSAIVVIDDNSDQESSKGIGVLRRLINIPSGISTSAYSFHASMIATVAADPEGMKVSLWDFETLVFLGNCRYDEDGDKSSFYTTLDKDGHMLSMHVLEFWDEFPILLGADSKGGVYFFAVTPLLHANTGKLLHAFPNDHDSDSKTRRRTRKKSSIPENHSENEEDEGEDSDDDKAGGSSFQSDGAESITNAAEFAARKMLLSTKMFRKNALTAVPMMKQATDSSVKSPMETSAAVTCLKVIFDEESDRYLLFVGDERGCVGIWDPSVMVRRLALAKIPEIKCKYLRRGYQPKSMFYRDYLKDTAAVDSRNLPNQRDKHRPAVSHGASGGDWRRAMLLGDDLEHMNVRASHTDLKKLSKRRQESRIPRASGSSTSSKPTSQQPAKTPSPAHVKDAAVVNAVAAAEFLMNKGSTFSLPTNRSKRGLSLAQANGSNPTDSKSWPGSTCHERFPHDVKLLRRWQAHIDGLTSLELSRHPNIVVTCGLDMRVFVWDWSGSCLGKLFDPENQGPWPWRFRMDNATRTKERDVLVRELLRELERTPVEKMELRRQTLYAEHVGRRNVSELRNVNAMLLEHIISKTPEIKMLEEEIKIKKSLAESSSTASKIAKFRDSRSKTGTLRALALLPTKAKVSTPMIRTPRQSLRLQSLSQVGPLIHGESRGRISVAAASDPPTFLEPGELKMDKAYLENELSITCPTSSTSITANRSRDVDVRQQIHAEYELAQQAAATRATLIRKTREMYSNMEEVRTRHGVRRHPSPDEDGEALEASELLKRNFPASVLAVRPQTAPVRALLSSSSAKHVGRTENALQQLQMSASEPTLPAPETSLPTARKLSTGSAIASAIARRRSSLDEIYMEEFHRHRQQQQQRKDRDLNKSVPEDSAVDSDKHPLRPLHKLREINDIIDKVQGYCDDGTEDNHRYSTRPGTVPIVVRSRFPLLPPSTTAETSTPSECGSDVNTGEAEAEMLRQHIEDTKHRMQEAMRDDKRMPHRQNLRRMRLQAQQKQQRRRMHSYLQQKRREVNTNIGNVFKGLQTAHEVENGHQTTEEDDEEVSTTTKGDRPSPKLRGNAGLGSPKLVSAKKTFGMYTVQEVMSVIRLFWSMDVDGSGNISLDELQRFKSMFDKLGYHNLAAIFQTIDSNGDGQVSLRELLSTCFHYATKEQIDGMLQLAKVGSVRSFLFGLDGAAMGSEKASSPTRNPFANPGGKLLPEHRSELMAIFRVFDHNGDGGVSMQEIMESLRVDDDDVMAAVMTREHKAGGRSSEPVVSSGLTREDVEQIYREFDRDKDATLDFDEFVAVMASLYASKPNQLR</sequence>
<dbReference type="SUPFAM" id="SSF53756">
    <property type="entry name" value="UDP-Glycosyltransferase/glycogen phosphorylase"/>
    <property type="match status" value="1"/>
</dbReference>
<feature type="region of interest" description="Disordered" evidence="4">
    <location>
        <begin position="1144"/>
        <end position="1190"/>
    </location>
</feature>
<dbReference type="InterPro" id="IPR002048">
    <property type="entry name" value="EF_hand_dom"/>
</dbReference>
<evidence type="ECO:0000256" key="3">
    <source>
        <dbReference type="PROSITE-ProRule" id="PRU00221"/>
    </source>
</evidence>
<evidence type="ECO:0000256" key="2">
    <source>
        <dbReference type="ARBA" id="ARBA00022837"/>
    </source>
</evidence>
<evidence type="ECO:0000256" key="1">
    <source>
        <dbReference type="ARBA" id="ARBA00022737"/>
    </source>
</evidence>
<gene>
    <name evidence="9" type="ORF">PF001_g17247</name>
    <name evidence="8" type="ORF">PF005_g17428</name>
    <name evidence="7" type="ORF">PF011_g16525</name>
</gene>
<dbReference type="CDD" id="cd00051">
    <property type="entry name" value="EFh"/>
    <property type="match status" value="2"/>
</dbReference>
<feature type="region of interest" description="Disordered" evidence="4">
    <location>
        <begin position="2315"/>
        <end position="2350"/>
    </location>
</feature>
<feature type="repeat" description="WD" evidence="3">
    <location>
        <begin position="913"/>
        <end position="954"/>
    </location>
</feature>
<dbReference type="OrthoDB" id="26525at2759"/>
<evidence type="ECO:0000313" key="7">
    <source>
        <dbReference type="EMBL" id="KAE8994986.1"/>
    </source>
</evidence>
<evidence type="ECO:0000259" key="6">
    <source>
        <dbReference type="PROSITE" id="PS50222"/>
    </source>
</evidence>
<dbReference type="InterPro" id="IPR051242">
    <property type="entry name" value="WD-EF-hand_domain"/>
</dbReference>
<feature type="region of interest" description="Disordered" evidence="4">
    <location>
        <begin position="1704"/>
        <end position="1723"/>
    </location>
</feature>
<dbReference type="Proteomes" id="UP000433483">
    <property type="component" value="Unassembled WGS sequence"/>
</dbReference>
<protein>
    <recommendedName>
        <fullName evidence="6">EF-hand domain-containing protein</fullName>
    </recommendedName>
</protein>
<dbReference type="Proteomes" id="UP000437068">
    <property type="component" value="Unassembled WGS sequence"/>
</dbReference>
<feature type="domain" description="EF-hand" evidence="6">
    <location>
        <begin position="2546"/>
        <end position="2581"/>
    </location>
</feature>
<keyword evidence="3" id="KW-0853">WD repeat</keyword>
<comment type="caution">
    <text evidence="8">The sequence shown here is derived from an EMBL/GenBank/DDBJ whole genome shotgun (WGS) entry which is preliminary data.</text>
</comment>
<dbReference type="InterPro" id="IPR011992">
    <property type="entry name" value="EF-hand-dom_pair"/>
</dbReference>
<evidence type="ECO:0000313" key="12">
    <source>
        <dbReference type="Proteomes" id="UP000460718"/>
    </source>
</evidence>
<keyword evidence="5" id="KW-0812">Transmembrane</keyword>